<dbReference type="OMA" id="FWKKSEY"/>
<feature type="region of interest" description="Disordered" evidence="1">
    <location>
        <begin position="1"/>
        <end position="73"/>
    </location>
</feature>
<feature type="compositionally biased region" description="Basic and acidic residues" evidence="1">
    <location>
        <begin position="516"/>
        <end position="529"/>
    </location>
</feature>
<feature type="compositionally biased region" description="Pro residues" evidence="1">
    <location>
        <begin position="42"/>
        <end position="52"/>
    </location>
</feature>
<evidence type="ECO:0000256" key="1">
    <source>
        <dbReference type="SAM" id="MobiDB-lite"/>
    </source>
</evidence>
<dbReference type="Proteomes" id="UP000186303">
    <property type="component" value="Chromosome 7"/>
</dbReference>
<organism evidence="2 3">
    <name type="scientific">Malassezia sympodialis (strain ATCC 42132)</name>
    <name type="common">Atopic eczema-associated yeast</name>
    <dbReference type="NCBI Taxonomy" id="1230383"/>
    <lineage>
        <taxon>Eukaryota</taxon>
        <taxon>Fungi</taxon>
        <taxon>Dikarya</taxon>
        <taxon>Basidiomycota</taxon>
        <taxon>Ustilaginomycotina</taxon>
        <taxon>Malasseziomycetes</taxon>
        <taxon>Malasseziales</taxon>
        <taxon>Malasseziaceae</taxon>
        <taxon>Malassezia</taxon>
    </lineage>
</organism>
<protein>
    <submittedName>
        <fullName evidence="2">Similar to S.cerevisiae protein PLM2 (Putative transcription factor, contains Forkhead Associated domain)</fullName>
    </submittedName>
</protein>
<feature type="region of interest" description="Disordered" evidence="1">
    <location>
        <begin position="499"/>
        <end position="574"/>
    </location>
</feature>
<feature type="region of interest" description="Disordered" evidence="1">
    <location>
        <begin position="379"/>
        <end position="398"/>
    </location>
</feature>
<proteinExistence type="predicted"/>
<feature type="compositionally biased region" description="Low complexity" evidence="1">
    <location>
        <begin position="209"/>
        <end position="225"/>
    </location>
</feature>
<feature type="compositionally biased region" description="Basic and acidic residues" evidence="1">
    <location>
        <begin position="541"/>
        <end position="551"/>
    </location>
</feature>
<evidence type="ECO:0000313" key="3">
    <source>
        <dbReference type="Proteomes" id="UP000186303"/>
    </source>
</evidence>
<reference evidence="3" key="1">
    <citation type="journal article" date="2017" name="Nucleic Acids Res.">
        <title>Proteogenomics produces comprehensive and highly accurate protein-coding gene annotation in a complete genome assembly of Malassezia sympodialis.</title>
        <authorList>
            <person name="Zhu Y."/>
            <person name="Engstroem P.G."/>
            <person name="Tellgren-Roth C."/>
            <person name="Baudo C.D."/>
            <person name="Kennell J.C."/>
            <person name="Sun S."/>
            <person name="Billmyre R.B."/>
            <person name="Schroeder M.S."/>
            <person name="Andersson A."/>
            <person name="Holm T."/>
            <person name="Sigurgeirsson B."/>
            <person name="Wu G."/>
            <person name="Sankaranarayanan S.R."/>
            <person name="Siddharthan R."/>
            <person name="Sanyal K."/>
            <person name="Lundeberg J."/>
            <person name="Nystedt B."/>
            <person name="Boekhout T."/>
            <person name="Dawson T.L. Jr."/>
            <person name="Heitman J."/>
            <person name="Scheynius A."/>
            <person name="Lehtioe J."/>
        </authorList>
    </citation>
    <scope>NUCLEOTIDE SEQUENCE [LARGE SCALE GENOMIC DNA]</scope>
    <source>
        <strain evidence="3">ATCC 42132</strain>
    </source>
</reference>
<dbReference type="InterPro" id="IPR008984">
    <property type="entry name" value="SMAD_FHA_dom_sf"/>
</dbReference>
<accession>M5EA56</accession>
<dbReference type="SUPFAM" id="SSF49879">
    <property type="entry name" value="SMAD/FHA domain"/>
    <property type="match status" value="1"/>
</dbReference>
<dbReference type="EMBL" id="LT671827">
    <property type="protein sequence ID" value="SHO79603.1"/>
    <property type="molecule type" value="Genomic_DNA"/>
</dbReference>
<evidence type="ECO:0000313" key="2">
    <source>
        <dbReference type="EMBL" id="SHO79603.1"/>
    </source>
</evidence>
<dbReference type="OrthoDB" id="5348546at2759"/>
<gene>
    <name evidence="2" type="ORF">MSYG_3953</name>
</gene>
<dbReference type="AlphaFoldDB" id="M5EA56"/>
<dbReference type="HOGENOM" id="CLU_474932_0_0_1"/>
<dbReference type="RefSeq" id="XP_018740328.1">
    <property type="nucleotide sequence ID" value="XM_018883583.1"/>
</dbReference>
<feature type="compositionally biased region" description="Basic and acidic residues" evidence="1">
    <location>
        <begin position="264"/>
        <end position="280"/>
    </location>
</feature>
<feature type="compositionally biased region" description="Low complexity" evidence="1">
    <location>
        <begin position="563"/>
        <end position="574"/>
    </location>
</feature>
<name>M5EA56_MALS4</name>
<feature type="region of interest" description="Disordered" evidence="1">
    <location>
        <begin position="204"/>
        <end position="309"/>
    </location>
</feature>
<dbReference type="STRING" id="1230383.M5EA56"/>
<dbReference type="InterPro" id="IPR000253">
    <property type="entry name" value="FHA_dom"/>
</dbReference>
<dbReference type="VEuPathDB" id="FungiDB:MSYG_3953"/>
<sequence>MLRTRDSLATPAPSSDHDVAFPPEKVTVSELSGRPAHTERLPSPPPSSPPRDAPMDVPSRRGCSPTKPVRTTPMRLKNIEPPRIVTMDAAETSLSASYTHTYLFGRCKDTERATQLAASPAFLGTQPVVLVCLPESAKHASRVHALLRWVPFSQLAGQNGAPIGTFVVRILGQNGLVVQGRRLRPGQVVRLLPGTTPLDFFGATVHVDTPPATTERATPPTLARASVTSVSPTKPVQSVQPAIPRAPSPDAEPALNVPSSPPRWHNDRDASPDPEPERGTSPEPRVYSPPLWLSSPEDEPSAPRTATKVSAKDSAAALLEQARSLVARLAPTYDLGGLLAGAIVFHRTATISASEAVRSVLASTPSMLRGEAGARAAAFSPSSRTIASEEASSRAPGHGERILGWHSQDARWASVARQAWHERLEDELKTTPMFGEIQRPGKDTRGNPLECWYYYDKEHDMDRERAENLGAFVKPMRNAVRSQKPIFWKKSEYGRATSHNGAAFEDEKLPYSPRTASDEPKGRARKSELLDFTMEEPAQTWDRHGDQEWSARPRKKRAGQTGAPSPASPSVPST</sequence>
<feature type="compositionally biased region" description="Polar residues" evidence="1">
    <location>
        <begin position="226"/>
        <end position="240"/>
    </location>
</feature>
<dbReference type="PROSITE" id="PS50006">
    <property type="entry name" value="FHA_DOMAIN"/>
    <property type="match status" value="1"/>
</dbReference>
<dbReference type="KEGG" id="msym:MSY001_1766"/>
<keyword evidence="3" id="KW-1185">Reference proteome</keyword>